<evidence type="ECO:0000256" key="3">
    <source>
        <dbReference type="ARBA" id="ARBA00022475"/>
    </source>
</evidence>
<evidence type="ECO:0000256" key="6">
    <source>
        <dbReference type="ARBA" id="ARBA00023136"/>
    </source>
</evidence>
<feature type="transmembrane region" description="Helical" evidence="7">
    <location>
        <begin position="126"/>
        <end position="145"/>
    </location>
</feature>
<name>A0ABU0D423_9BACI</name>
<feature type="transmembrane region" description="Helical" evidence="7">
    <location>
        <begin position="273"/>
        <end position="293"/>
    </location>
</feature>
<protein>
    <submittedName>
        <fullName evidence="9">Aldouronate transport system permease protein</fullName>
    </submittedName>
</protein>
<evidence type="ECO:0000256" key="1">
    <source>
        <dbReference type="ARBA" id="ARBA00004651"/>
    </source>
</evidence>
<keyword evidence="2 7" id="KW-0813">Transport</keyword>
<dbReference type="Gene3D" id="1.10.3720.10">
    <property type="entry name" value="MetI-like"/>
    <property type="match status" value="1"/>
</dbReference>
<comment type="caution">
    <text evidence="9">The sequence shown here is derived from an EMBL/GenBank/DDBJ whole genome shotgun (WGS) entry which is preliminary data.</text>
</comment>
<gene>
    <name evidence="9" type="ORF">J2S14_001975</name>
</gene>
<evidence type="ECO:0000256" key="4">
    <source>
        <dbReference type="ARBA" id="ARBA00022692"/>
    </source>
</evidence>
<evidence type="ECO:0000256" key="5">
    <source>
        <dbReference type="ARBA" id="ARBA00022989"/>
    </source>
</evidence>
<keyword evidence="10" id="KW-1185">Reference proteome</keyword>
<keyword evidence="3" id="KW-1003">Cell membrane</keyword>
<feature type="transmembrane region" description="Helical" evidence="7">
    <location>
        <begin position="27"/>
        <end position="48"/>
    </location>
</feature>
<keyword evidence="6 7" id="KW-0472">Membrane</keyword>
<keyword evidence="5 7" id="KW-1133">Transmembrane helix</keyword>
<feature type="transmembrane region" description="Helical" evidence="7">
    <location>
        <begin position="198"/>
        <end position="222"/>
    </location>
</feature>
<organism evidence="9 10">
    <name type="scientific">Lederbergia wuyishanensis</name>
    <dbReference type="NCBI Taxonomy" id="1347903"/>
    <lineage>
        <taxon>Bacteria</taxon>
        <taxon>Bacillati</taxon>
        <taxon>Bacillota</taxon>
        <taxon>Bacilli</taxon>
        <taxon>Bacillales</taxon>
        <taxon>Bacillaceae</taxon>
        <taxon>Lederbergia</taxon>
    </lineage>
</organism>
<feature type="domain" description="ABC transmembrane type-1" evidence="8">
    <location>
        <begin position="91"/>
        <end position="289"/>
    </location>
</feature>
<comment type="similarity">
    <text evidence="7">Belongs to the binding-protein-dependent transport system permease family.</text>
</comment>
<dbReference type="Pfam" id="PF00528">
    <property type="entry name" value="BPD_transp_1"/>
    <property type="match status" value="1"/>
</dbReference>
<dbReference type="PROSITE" id="PS50928">
    <property type="entry name" value="ABC_TM1"/>
    <property type="match status" value="1"/>
</dbReference>
<proteinExistence type="inferred from homology"/>
<evidence type="ECO:0000313" key="9">
    <source>
        <dbReference type="EMBL" id="MDQ0343161.1"/>
    </source>
</evidence>
<dbReference type="InterPro" id="IPR000515">
    <property type="entry name" value="MetI-like"/>
</dbReference>
<keyword evidence="4 7" id="KW-0812">Transmembrane</keyword>
<accession>A0ABU0D423</accession>
<dbReference type="PANTHER" id="PTHR43744">
    <property type="entry name" value="ABC TRANSPORTER PERMEASE PROTEIN MG189-RELATED-RELATED"/>
    <property type="match status" value="1"/>
</dbReference>
<evidence type="ECO:0000259" key="8">
    <source>
        <dbReference type="PROSITE" id="PS50928"/>
    </source>
</evidence>
<dbReference type="InterPro" id="IPR035906">
    <property type="entry name" value="MetI-like_sf"/>
</dbReference>
<feature type="transmembrane region" description="Helical" evidence="7">
    <location>
        <begin position="157"/>
        <end position="178"/>
    </location>
</feature>
<comment type="subcellular location">
    <subcellularLocation>
        <location evidence="1 7">Cell membrane</location>
        <topology evidence="1 7">Multi-pass membrane protein</topology>
    </subcellularLocation>
</comment>
<evidence type="ECO:0000313" key="10">
    <source>
        <dbReference type="Proteomes" id="UP001232343"/>
    </source>
</evidence>
<dbReference type="PANTHER" id="PTHR43744:SF9">
    <property type="entry name" value="POLYGALACTURONAN_RHAMNOGALACTURONAN TRANSPORT SYSTEM PERMEASE PROTEIN YTCP"/>
    <property type="match status" value="1"/>
</dbReference>
<dbReference type="SUPFAM" id="SSF161098">
    <property type="entry name" value="MetI-like"/>
    <property type="match status" value="1"/>
</dbReference>
<reference evidence="9 10" key="1">
    <citation type="submission" date="2023-07" db="EMBL/GenBank/DDBJ databases">
        <title>Genomic Encyclopedia of Type Strains, Phase IV (KMG-IV): sequencing the most valuable type-strain genomes for metagenomic binning, comparative biology and taxonomic classification.</title>
        <authorList>
            <person name="Goeker M."/>
        </authorList>
    </citation>
    <scope>NUCLEOTIDE SEQUENCE [LARGE SCALE GENOMIC DNA]</scope>
    <source>
        <strain evidence="9 10">DSM 27848</strain>
    </source>
</reference>
<feature type="transmembrane region" description="Helical" evidence="7">
    <location>
        <begin position="95"/>
        <end position="114"/>
    </location>
</feature>
<evidence type="ECO:0000256" key="2">
    <source>
        <dbReference type="ARBA" id="ARBA00022448"/>
    </source>
</evidence>
<dbReference type="Proteomes" id="UP001232343">
    <property type="component" value="Unassembled WGS sequence"/>
</dbReference>
<sequence length="308" mass="34445">MKTIAENSKVVIPKKKSKIKDSWSDRIFVGSIYVFLTLVLVVVLYPLIYILSASFSDPAAVTSGRVWLFPVNPTLEGYTTVFKNPQIILGFSNSFFYAVVGTLISVSITIMLAYPLSRPTFFGRNFIMILLVFTMIFDGGLIPLYLVVKNLQLLDTIWALLLPSALAVFQVIIARTFFQSTIPNELVEASEMDGCSDINFILKVVLPLSKPIIAVLVLMYAVGKWNTYFDAMIYLKSEELFPLQLVLRSVLILNVDPNGDVMQLLKAQGLRELMKYSLIVISSLPVLIIYPFVQKHFVKGVLIGSLKG</sequence>
<dbReference type="CDD" id="cd06261">
    <property type="entry name" value="TM_PBP2"/>
    <property type="match status" value="1"/>
</dbReference>
<dbReference type="EMBL" id="JAUSUO010000004">
    <property type="protein sequence ID" value="MDQ0343161.1"/>
    <property type="molecule type" value="Genomic_DNA"/>
</dbReference>
<evidence type="ECO:0000256" key="7">
    <source>
        <dbReference type="RuleBase" id="RU363032"/>
    </source>
</evidence>